<name>A0ABN1YNZ0_9MICO</name>
<accession>A0ABN1YNZ0</accession>
<evidence type="ECO:0000313" key="4">
    <source>
        <dbReference type="Proteomes" id="UP001501266"/>
    </source>
</evidence>
<reference evidence="3 4" key="1">
    <citation type="journal article" date="2019" name="Int. J. Syst. Evol. Microbiol.">
        <title>The Global Catalogue of Microorganisms (GCM) 10K type strain sequencing project: providing services to taxonomists for standard genome sequencing and annotation.</title>
        <authorList>
            <consortium name="The Broad Institute Genomics Platform"/>
            <consortium name="The Broad Institute Genome Sequencing Center for Infectious Disease"/>
            <person name="Wu L."/>
            <person name="Ma J."/>
        </authorList>
    </citation>
    <scope>NUCLEOTIDE SEQUENCE [LARGE SCALE GENOMIC DNA]</scope>
    <source>
        <strain evidence="3 4">JCM 12398</strain>
    </source>
</reference>
<keyword evidence="4" id="KW-1185">Reference proteome</keyword>
<feature type="region of interest" description="Disordered" evidence="1">
    <location>
        <begin position="126"/>
        <end position="147"/>
    </location>
</feature>
<evidence type="ECO:0000256" key="2">
    <source>
        <dbReference type="SAM" id="Phobius"/>
    </source>
</evidence>
<evidence type="ECO:0008006" key="5">
    <source>
        <dbReference type="Google" id="ProtNLM"/>
    </source>
</evidence>
<keyword evidence="2" id="KW-0472">Membrane</keyword>
<comment type="caution">
    <text evidence="3">The sequence shown here is derived from an EMBL/GenBank/DDBJ whole genome shotgun (WGS) entry which is preliminary data.</text>
</comment>
<sequence>MDDDAGAAAAQPYRGIKIGLADLGALTLACGAIAVFVSANDAGAASLAIAGAALIALGVLLERISWVKAGPVELQLLELARIQAEAAAAVEAGDRERAVRLNEQAATIVATVSPLAARYGRIRGARAHGGADASPPSSASDEDRSAH</sequence>
<dbReference type="Proteomes" id="UP001501266">
    <property type="component" value="Unassembled WGS sequence"/>
</dbReference>
<feature type="transmembrane region" description="Helical" evidence="2">
    <location>
        <begin position="20"/>
        <end position="37"/>
    </location>
</feature>
<evidence type="ECO:0000313" key="3">
    <source>
        <dbReference type="EMBL" id="GAA1419018.1"/>
    </source>
</evidence>
<protein>
    <recommendedName>
        <fullName evidence="5">Low affinity Fe/Cu permease</fullName>
    </recommendedName>
</protein>
<organism evidence="3 4">
    <name type="scientific">Agrococcus citreus</name>
    <dbReference type="NCBI Taxonomy" id="84643"/>
    <lineage>
        <taxon>Bacteria</taxon>
        <taxon>Bacillati</taxon>
        <taxon>Actinomycetota</taxon>
        <taxon>Actinomycetes</taxon>
        <taxon>Micrococcales</taxon>
        <taxon>Microbacteriaceae</taxon>
        <taxon>Agrococcus</taxon>
    </lineage>
</organism>
<feature type="compositionally biased region" description="Low complexity" evidence="1">
    <location>
        <begin position="128"/>
        <end position="139"/>
    </location>
</feature>
<evidence type="ECO:0000256" key="1">
    <source>
        <dbReference type="SAM" id="MobiDB-lite"/>
    </source>
</evidence>
<dbReference type="RefSeq" id="WP_343917169.1">
    <property type="nucleotide sequence ID" value="NZ_BAAAKK010000001.1"/>
</dbReference>
<keyword evidence="2" id="KW-0812">Transmembrane</keyword>
<gene>
    <name evidence="3" type="ORF">GCM10009640_05980</name>
</gene>
<proteinExistence type="predicted"/>
<feature type="transmembrane region" description="Helical" evidence="2">
    <location>
        <begin position="43"/>
        <end position="61"/>
    </location>
</feature>
<keyword evidence="2" id="KW-1133">Transmembrane helix</keyword>
<dbReference type="EMBL" id="BAAAKK010000001">
    <property type="protein sequence ID" value="GAA1419018.1"/>
    <property type="molecule type" value="Genomic_DNA"/>
</dbReference>